<gene>
    <name evidence="2" type="ORF">AGOR_G00154850</name>
</gene>
<sequence>MRLWRSMTLDWRVSPQQVHHTSGTPSPTVRGQRMAPAAPPPPARGALQCPTRPPSPMPPPSQISHRARSQHRTASPSNLNTSWMTINSSIPIRISPSGRQGSSGFLALMRMRRMRASPLGRNEDSGCARQAQSPRTVKTLAAVVNPLHVTAHVPSSPRAASGRGKGSGVLPPNACMESSLRCASVLCLLSHSFFGPIISV</sequence>
<feature type="region of interest" description="Disordered" evidence="1">
    <location>
        <begin position="14"/>
        <end position="82"/>
    </location>
</feature>
<organism evidence="2 3">
    <name type="scientific">Albula goreensis</name>
    <dbReference type="NCBI Taxonomy" id="1534307"/>
    <lineage>
        <taxon>Eukaryota</taxon>
        <taxon>Metazoa</taxon>
        <taxon>Chordata</taxon>
        <taxon>Craniata</taxon>
        <taxon>Vertebrata</taxon>
        <taxon>Euteleostomi</taxon>
        <taxon>Actinopterygii</taxon>
        <taxon>Neopterygii</taxon>
        <taxon>Teleostei</taxon>
        <taxon>Albuliformes</taxon>
        <taxon>Albulidae</taxon>
        <taxon>Albula</taxon>
    </lineage>
</organism>
<feature type="compositionally biased region" description="Polar residues" evidence="1">
    <location>
        <begin position="72"/>
        <end position="82"/>
    </location>
</feature>
<accession>A0A8T3D208</accession>
<reference evidence="2" key="1">
    <citation type="submission" date="2021-01" db="EMBL/GenBank/DDBJ databases">
        <authorList>
            <person name="Zahm M."/>
            <person name="Roques C."/>
            <person name="Cabau C."/>
            <person name="Klopp C."/>
            <person name="Donnadieu C."/>
            <person name="Jouanno E."/>
            <person name="Lampietro C."/>
            <person name="Louis A."/>
            <person name="Herpin A."/>
            <person name="Echchiki A."/>
            <person name="Berthelot C."/>
            <person name="Parey E."/>
            <person name="Roest-Crollius H."/>
            <person name="Braasch I."/>
            <person name="Postlethwait J."/>
            <person name="Bobe J."/>
            <person name="Montfort J."/>
            <person name="Bouchez O."/>
            <person name="Begum T."/>
            <person name="Mejri S."/>
            <person name="Adams A."/>
            <person name="Chen W.-J."/>
            <person name="Guiguen Y."/>
        </authorList>
    </citation>
    <scope>NUCLEOTIDE SEQUENCE</scope>
    <source>
        <tissue evidence="2">Blood</tissue>
    </source>
</reference>
<proteinExistence type="predicted"/>
<keyword evidence="3" id="KW-1185">Reference proteome</keyword>
<evidence type="ECO:0000313" key="3">
    <source>
        <dbReference type="Proteomes" id="UP000829720"/>
    </source>
</evidence>
<comment type="caution">
    <text evidence="2">The sequence shown here is derived from an EMBL/GenBank/DDBJ whole genome shotgun (WGS) entry which is preliminary data.</text>
</comment>
<protein>
    <submittedName>
        <fullName evidence="2">Uncharacterized protein</fullName>
    </submittedName>
</protein>
<dbReference type="AlphaFoldDB" id="A0A8T3D208"/>
<name>A0A8T3D208_9TELE</name>
<feature type="compositionally biased region" description="Pro residues" evidence="1">
    <location>
        <begin position="51"/>
        <end position="61"/>
    </location>
</feature>
<evidence type="ECO:0000313" key="2">
    <source>
        <dbReference type="EMBL" id="KAI1890551.1"/>
    </source>
</evidence>
<feature type="compositionally biased region" description="Polar residues" evidence="1">
    <location>
        <begin position="14"/>
        <end position="29"/>
    </location>
</feature>
<dbReference type="EMBL" id="JAERUA010000014">
    <property type="protein sequence ID" value="KAI1890551.1"/>
    <property type="molecule type" value="Genomic_DNA"/>
</dbReference>
<dbReference type="Proteomes" id="UP000829720">
    <property type="component" value="Unassembled WGS sequence"/>
</dbReference>
<evidence type="ECO:0000256" key="1">
    <source>
        <dbReference type="SAM" id="MobiDB-lite"/>
    </source>
</evidence>